<reference evidence="1 2" key="1">
    <citation type="submission" date="2024-09" db="EMBL/GenBank/DDBJ databases">
        <authorList>
            <person name="Sun Q."/>
            <person name="Mori K."/>
        </authorList>
    </citation>
    <scope>NUCLEOTIDE SEQUENCE [LARGE SCALE GENOMIC DNA]</scope>
    <source>
        <strain evidence="1 2">CCM 7765</strain>
    </source>
</reference>
<organism evidence="1 2">
    <name type="scientific">Olivibacter oleidegradans</name>
    <dbReference type="NCBI Taxonomy" id="760123"/>
    <lineage>
        <taxon>Bacteria</taxon>
        <taxon>Pseudomonadati</taxon>
        <taxon>Bacteroidota</taxon>
        <taxon>Sphingobacteriia</taxon>
        <taxon>Sphingobacteriales</taxon>
        <taxon>Sphingobacteriaceae</taxon>
        <taxon>Olivibacter</taxon>
    </lineage>
</organism>
<accession>A0ABV6HFM2</accession>
<protein>
    <recommendedName>
        <fullName evidence="3">CHAT domain-containing protein</fullName>
    </recommendedName>
</protein>
<sequence>MAINAQNSLLCIRPKDLTTDFLDPIGDIFGDKYIIVDDNDEAHASALSRLQQLHPASIIIFLGHGSSTCLHSAKTESYKQRDFITKDNNDIFVNNNVLLLTCRSEQLISRFNGYKDIIGFGNIISSREEISQEAEETGKFRTLEDNEIETFNKSFVYAIRTSFELLLSEKIAFSQIPQYISFFINKCINNILRDQSFKNRIELARLLFEFRNEMKHLKGY</sequence>
<evidence type="ECO:0008006" key="3">
    <source>
        <dbReference type="Google" id="ProtNLM"/>
    </source>
</evidence>
<keyword evidence="2" id="KW-1185">Reference proteome</keyword>
<name>A0ABV6HFM2_9SPHI</name>
<dbReference type="EMBL" id="JBHLWO010000001">
    <property type="protein sequence ID" value="MFC0316945.1"/>
    <property type="molecule type" value="Genomic_DNA"/>
</dbReference>
<evidence type="ECO:0000313" key="1">
    <source>
        <dbReference type="EMBL" id="MFC0316945.1"/>
    </source>
</evidence>
<proteinExistence type="predicted"/>
<dbReference type="RefSeq" id="WP_377476532.1">
    <property type="nucleotide sequence ID" value="NZ_JBHLWO010000001.1"/>
</dbReference>
<dbReference type="Proteomes" id="UP001589774">
    <property type="component" value="Unassembled WGS sequence"/>
</dbReference>
<comment type="caution">
    <text evidence="1">The sequence shown here is derived from an EMBL/GenBank/DDBJ whole genome shotgun (WGS) entry which is preliminary data.</text>
</comment>
<evidence type="ECO:0000313" key="2">
    <source>
        <dbReference type="Proteomes" id="UP001589774"/>
    </source>
</evidence>
<gene>
    <name evidence="1" type="ORF">ACFFI0_01445</name>
</gene>